<keyword evidence="4" id="KW-1185">Reference proteome</keyword>
<dbReference type="EMBL" id="JMCB01000011">
    <property type="protein sequence ID" value="KFE66036.1"/>
    <property type="molecule type" value="Genomic_DNA"/>
</dbReference>
<protein>
    <submittedName>
        <fullName evidence="3">Wall-associated protein</fullName>
    </submittedName>
</protein>
<dbReference type="OrthoDB" id="5515951at2"/>
<gene>
    <name evidence="3" type="ORF">DB31_1101</name>
</gene>
<feature type="region of interest" description="Disordered" evidence="1">
    <location>
        <begin position="64"/>
        <end position="97"/>
    </location>
</feature>
<keyword evidence="2" id="KW-0732">Signal</keyword>
<organism evidence="3 4">
    <name type="scientific">Hyalangium minutum</name>
    <dbReference type="NCBI Taxonomy" id="394096"/>
    <lineage>
        <taxon>Bacteria</taxon>
        <taxon>Pseudomonadati</taxon>
        <taxon>Myxococcota</taxon>
        <taxon>Myxococcia</taxon>
        <taxon>Myxococcales</taxon>
        <taxon>Cystobacterineae</taxon>
        <taxon>Archangiaceae</taxon>
        <taxon>Hyalangium</taxon>
    </lineage>
</organism>
<sequence>MLALLLLLVVSQVPAVPGEGTLVSFCKQGRLTACQELAKINPEKAAEIQDALAKAALRLEALRSAEEAAQEEEASESTEASANAEASEEPPDCKGQDHHIISRPIAEQLEQHEALRGLYKPRDKRFVAKAKDKESHCGYQEWHRDVDKEVVEWLKREAKATPEQFMKFLRQIYNRPKMRERFPHGF</sequence>
<proteinExistence type="predicted"/>
<evidence type="ECO:0000256" key="2">
    <source>
        <dbReference type="SAM" id="SignalP"/>
    </source>
</evidence>
<dbReference type="STRING" id="394096.DB31_1101"/>
<evidence type="ECO:0000313" key="3">
    <source>
        <dbReference type="EMBL" id="KFE66036.1"/>
    </source>
</evidence>
<dbReference type="PATRIC" id="fig|394096.3.peg.5443"/>
<dbReference type="Proteomes" id="UP000028725">
    <property type="component" value="Unassembled WGS sequence"/>
</dbReference>
<feature type="chain" id="PRO_5012881424" evidence="2">
    <location>
        <begin position="16"/>
        <end position="186"/>
    </location>
</feature>
<feature type="signal peptide" evidence="2">
    <location>
        <begin position="1"/>
        <end position="15"/>
    </location>
</feature>
<dbReference type="AlphaFoldDB" id="A0A085WEC3"/>
<dbReference type="RefSeq" id="WP_044192673.1">
    <property type="nucleotide sequence ID" value="NZ_JMCB01000011.1"/>
</dbReference>
<reference evidence="3 4" key="1">
    <citation type="submission" date="2014-04" db="EMBL/GenBank/DDBJ databases">
        <title>Genome assembly of Hyalangium minutum DSM 14724.</title>
        <authorList>
            <person name="Sharma G."/>
            <person name="Subramanian S."/>
        </authorList>
    </citation>
    <scope>NUCLEOTIDE SEQUENCE [LARGE SCALE GENOMIC DNA]</scope>
    <source>
        <strain evidence="3 4">DSM 14724</strain>
    </source>
</reference>
<accession>A0A085WEC3</accession>
<evidence type="ECO:0000313" key="4">
    <source>
        <dbReference type="Proteomes" id="UP000028725"/>
    </source>
</evidence>
<name>A0A085WEC3_9BACT</name>
<comment type="caution">
    <text evidence="3">The sequence shown here is derived from an EMBL/GenBank/DDBJ whole genome shotgun (WGS) entry which is preliminary data.</text>
</comment>
<evidence type="ECO:0000256" key="1">
    <source>
        <dbReference type="SAM" id="MobiDB-lite"/>
    </source>
</evidence>